<evidence type="ECO:0000313" key="1">
    <source>
        <dbReference type="EMBL" id="KAK9876235.1"/>
    </source>
</evidence>
<keyword evidence="2" id="KW-1185">Reference proteome</keyword>
<protein>
    <submittedName>
        <fullName evidence="1">Uncharacterized protein</fullName>
    </submittedName>
</protein>
<proteinExistence type="predicted"/>
<gene>
    <name evidence="1" type="ORF">WA026_012536</name>
</gene>
<comment type="caution">
    <text evidence="1">The sequence shown here is derived from an EMBL/GenBank/DDBJ whole genome shotgun (WGS) entry which is preliminary data.</text>
</comment>
<organism evidence="1 2">
    <name type="scientific">Henosepilachna vigintioctopunctata</name>
    <dbReference type="NCBI Taxonomy" id="420089"/>
    <lineage>
        <taxon>Eukaryota</taxon>
        <taxon>Metazoa</taxon>
        <taxon>Ecdysozoa</taxon>
        <taxon>Arthropoda</taxon>
        <taxon>Hexapoda</taxon>
        <taxon>Insecta</taxon>
        <taxon>Pterygota</taxon>
        <taxon>Neoptera</taxon>
        <taxon>Endopterygota</taxon>
        <taxon>Coleoptera</taxon>
        <taxon>Polyphaga</taxon>
        <taxon>Cucujiformia</taxon>
        <taxon>Coccinelloidea</taxon>
        <taxon>Coccinellidae</taxon>
        <taxon>Epilachninae</taxon>
        <taxon>Epilachnini</taxon>
        <taxon>Henosepilachna</taxon>
    </lineage>
</organism>
<name>A0AAW1U142_9CUCU</name>
<dbReference type="EMBL" id="JARQZJ010000036">
    <property type="protein sequence ID" value="KAK9876235.1"/>
    <property type="molecule type" value="Genomic_DNA"/>
</dbReference>
<dbReference type="Proteomes" id="UP001431783">
    <property type="component" value="Unassembled WGS sequence"/>
</dbReference>
<reference evidence="1 2" key="1">
    <citation type="submission" date="2023-03" db="EMBL/GenBank/DDBJ databases">
        <title>Genome insight into feeding habits of ladybird beetles.</title>
        <authorList>
            <person name="Li H.-S."/>
            <person name="Huang Y.-H."/>
            <person name="Pang H."/>
        </authorList>
    </citation>
    <scope>NUCLEOTIDE SEQUENCE [LARGE SCALE GENOMIC DNA]</scope>
    <source>
        <strain evidence="1">SYSU_2023b</strain>
        <tissue evidence="1">Whole body</tissue>
    </source>
</reference>
<sequence>MVRLQFEVELTADEDSKNNIIIMKSITRENGITYLIPPCSQAAKHHLQLIKLPDFLKIKKTLQRRSHNRHVWMSVPSDFLALYEDDIGNMAFNDCLLQE</sequence>
<accession>A0AAW1U142</accession>
<dbReference type="AlphaFoldDB" id="A0AAW1U142"/>
<evidence type="ECO:0000313" key="2">
    <source>
        <dbReference type="Proteomes" id="UP001431783"/>
    </source>
</evidence>